<keyword evidence="2" id="KW-1185">Reference proteome</keyword>
<sequence>MIVYLPVTHILPVADALETVAECDDKTFRFVPSPVFGKDYWSKPARVNGVAYTQACWRYRPVLVFNGAEGIWTAQLVSGRHAKLIARLLRMLHQRYSVALAAV</sequence>
<accession>A0ABS8BY46</accession>
<comment type="caution">
    <text evidence="1">The sequence shown here is derived from an EMBL/GenBank/DDBJ whole genome shotgun (WGS) entry which is preliminary data.</text>
</comment>
<proteinExistence type="predicted"/>
<name>A0ABS8BY46_9RHOB</name>
<evidence type="ECO:0000313" key="1">
    <source>
        <dbReference type="EMBL" id="MCB5200504.1"/>
    </source>
</evidence>
<organism evidence="1 2">
    <name type="scientific">Loktanella gaetbuli</name>
    <dbReference type="NCBI Taxonomy" id="2881335"/>
    <lineage>
        <taxon>Bacteria</taxon>
        <taxon>Pseudomonadati</taxon>
        <taxon>Pseudomonadota</taxon>
        <taxon>Alphaproteobacteria</taxon>
        <taxon>Rhodobacterales</taxon>
        <taxon>Roseobacteraceae</taxon>
        <taxon>Loktanella</taxon>
    </lineage>
</organism>
<reference evidence="1" key="1">
    <citation type="submission" date="2021-10" db="EMBL/GenBank/DDBJ databases">
        <title>Loktanella gaetbuli sp. nov., isolated from a tidal flat.</title>
        <authorList>
            <person name="Park S."/>
            <person name="Yoon J.-H."/>
        </authorList>
    </citation>
    <scope>NUCLEOTIDE SEQUENCE</scope>
    <source>
        <strain evidence="1">TSTF-M6</strain>
    </source>
</reference>
<gene>
    <name evidence="1" type="ORF">LGQ03_14765</name>
</gene>
<dbReference type="EMBL" id="JAJATZ010000008">
    <property type="protein sequence ID" value="MCB5200504.1"/>
    <property type="molecule type" value="Genomic_DNA"/>
</dbReference>
<dbReference type="Proteomes" id="UP001138961">
    <property type="component" value="Unassembled WGS sequence"/>
</dbReference>
<evidence type="ECO:0000313" key="2">
    <source>
        <dbReference type="Proteomes" id="UP001138961"/>
    </source>
</evidence>
<dbReference type="RefSeq" id="WP_226749021.1">
    <property type="nucleotide sequence ID" value="NZ_JAJATZ010000008.1"/>
</dbReference>
<protein>
    <submittedName>
        <fullName evidence="1">Uncharacterized protein</fullName>
    </submittedName>
</protein>